<reference evidence="1" key="1">
    <citation type="submission" date="2020-11" db="EMBL/GenBank/DDBJ databases">
        <authorList>
            <consortium name="DOE Joint Genome Institute"/>
            <person name="Ahrendt S."/>
            <person name="Riley R."/>
            <person name="Andreopoulos W."/>
            <person name="LaButti K."/>
            <person name="Pangilinan J."/>
            <person name="Ruiz-duenas F.J."/>
            <person name="Barrasa J.M."/>
            <person name="Sanchez-Garcia M."/>
            <person name="Camarero S."/>
            <person name="Miyauchi S."/>
            <person name="Serrano A."/>
            <person name="Linde D."/>
            <person name="Babiker R."/>
            <person name="Drula E."/>
            <person name="Ayuso-Fernandez I."/>
            <person name="Pacheco R."/>
            <person name="Padilla G."/>
            <person name="Ferreira P."/>
            <person name="Barriuso J."/>
            <person name="Kellner H."/>
            <person name="Castanera R."/>
            <person name="Alfaro M."/>
            <person name="Ramirez L."/>
            <person name="Pisabarro A.G."/>
            <person name="Kuo A."/>
            <person name="Tritt A."/>
            <person name="Lipzen A."/>
            <person name="He G."/>
            <person name="Yan M."/>
            <person name="Ng V."/>
            <person name="Cullen D."/>
            <person name="Martin F."/>
            <person name="Rosso M.-N."/>
            <person name="Henrissat B."/>
            <person name="Hibbett D."/>
            <person name="Martinez A.T."/>
            <person name="Grigoriev I.V."/>
        </authorList>
    </citation>
    <scope>NUCLEOTIDE SEQUENCE</scope>
    <source>
        <strain evidence="1">AH 44721</strain>
    </source>
</reference>
<evidence type="ECO:0000313" key="2">
    <source>
        <dbReference type="Proteomes" id="UP000724874"/>
    </source>
</evidence>
<gene>
    <name evidence="1" type="ORF">CPB84DRAFT_1747563</name>
</gene>
<dbReference type="AlphaFoldDB" id="A0A9P5NNY4"/>
<organism evidence="1 2">
    <name type="scientific">Gymnopilus junonius</name>
    <name type="common">Spectacular rustgill mushroom</name>
    <name type="synonym">Gymnopilus spectabilis subsp. junonius</name>
    <dbReference type="NCBI Taxonomy" id="109634"/>
    <lineage>
        <taxon>Eukaryota</taxon>
        <taxon>Fungi</taxon>
        <taxon>Dikarya</taxon>
        <taxon>Basidiomycota</taxon>
        <taxon>Agaricomycotina</taxon>
        <taxon>Agaricomycetes</taxon>
        <taxon>Agaricomycetidae</taxon>
        <taxon>Agaricales</taxon>
        <taxon>Agaricineae</taxon>
        <taxon>Hymenogastraceae</taxon>
        <taxon>Gymnopilus</taxon>
    </lineage>
</organism>
<protein>
    <submittedName>
        <fullName evidence="1">Uncharacterized protein</fullName>
    </submittedName>
</protein>
<evidence type="ECO:0000313" key="1">
    <source>
        <dbReference type="EMBL" id="KAF8900111.1"/>
    </source>
</evidence>
<sequence length="182" mass="20539">MRSSVVLTPLTQSIKVIKSKGTSNFDGYCTSRHPPKVSKPHVLKMHILRDCKHIPDDVRKKIEHELGTYDSRKAPSIMLTSSFSEVIPSEGPKRQSGEQVDFECDVSYTDYRRKRSEFAFDKTELEDVAQMCSEPNLPLDLVFLWTRIDTQKDNDALTGHNSMKLAIRILSVIANSAAVSVI</sequence>
<comment type="caution">
    <text evidence="1">The sequence shown here is derived from an EMBL/GenBank/DDBJ whole genome shotgun (WGS) entry which is preliminary data.</text>
</comment>
<dbReference type="OrthoDB" id="2423954at2759"/>
<dbReference type="Proteomes" id="UP000724874">
    <property type="component" value="Unassembled WGS sequence"/>
</dbReference>
<name>A0A9P5NNY4_GYMJU</name>
<dbReference type="EMBL" id="JADNYJ010000049">
    <property type="protein sequence ID" value="KAF8900111.1"/>
    <property type="molecule type" value="Genomic_DNA"/>
</dbReference>
<proteinExistence type="predicted"/>
<keyword evidence="2" id="KW-1185">Reference proteome</keyword>
<accession>A0A9P5NNY4</accession>